<dbReference type="GO" id="GO:0006508">
    <property type="term" value="P:proteolysis"/>
    <property type="evidence" value="ECO:0007669"/>
    <property type="project" value="UniProtKB-KW"/>
</dbReference>
<dbReference type="InterPro" id="IPR012961">
    <property type="entry name" value="Ski2/MTR4_C"/>
</dbReference>
<dbReference type="InterPro" id="IPR029058">
    <property type="entry name" value="AB_hydrolase_fold"/>
</dbReference>
<accession>A0A9W9YUH9</accession>
<evidence type="ECO:0000256" key="1">
    <source>
        <dbReference type="ARBA" id="ARBA00022670"/>
    </source>
</evidence>
<dbReference type="Gene3D" id="3.40.50.1820">
    <property type="entry name" value="alpha/beta hydrolase"/>
    <property type="match status" value="1"/>
</dbReference>
<dbReference type="AlphaFoldDB" id="A0A9W9YUH9"/>
<name>A0A9W9YUH9_9CNID</name>
<dbReference type="Gene3D" id="1.20.120.980">
    <property type="entry name" value="Serine carboxypeptidase S28, SKS domain"/>
    <property type="match status" value="1"/>
</dbReference>
<evidence type="ECO:0000259" key="4">
    <source>
        <dbReference type="SMART" id="SM01142"/>
    </source>
</evidence>
<dbReference type="Pfam" id="PF08148">
    <property type="entry name" value="DSHCT"/>
    <property type="match status" value="1"/>
</dbReference>
<protein>
    <submittedName>
        <fullName evidence="5">Dipeptidyl peptidase 2</fullName>
    </submittedName>
</protein>
<dbReference type="EMBL" id="MU826890">
    <property type="protein sequence ID" value="KAJ7369722.1"/>
    <property type="molecule type" value="Genomic_DNA"/>
</dbReference>
<dbReference type="OrthoDB" id="2130629at2759"/>
<organism evidence="5 6">
    <name type="scientific">Desmophyllum pertusum</name>
    <dbReference type="NCBI Taxonomy" id="174260"/>
    <lineage>
        <taxon>Eukaryota</taxon>
        <taxon>Metazoa</taxon>
        <taxon>Cnidaria</taxon>
        <taxon>Anthozoa</taxon>
        <taxon>Hexacorallia</taxon>
        <taxon>Scleractinia</taxon>
        <taxon>Caryophylliina</taxon>
        <taxon>Caryophylliidae</taxon>
        <taxon>Desmophyllum</taxon>
    </lineage>
</organism>
<keyword evidence="2" id="KW-0732">Signal</keyword>
<feature type="domain" description="ATP-dependent RNA helicase Ski2/MTR4 C-terminal" evidence="4">
    <location>
        <begin position="122"/>
        <end position="232"/>
    </location>
</feature>
<dbReference type="SMART" id="SM01142">
    <property type="entry name" value="DSHCT"/>
    <property type="match status" value="1"/>
</dbReference>
<evidence type="ECO:0000256" key="2">
    <source>
        <dbReference type="ARBA" id="ARBA00022729"/>
    </source>
</evidence>
<dbReference type="Gene3D" id="1.10.3380.30">
    <property type="match status" value="1"/>
</dbReference>
<keyword evidence="1" id="KW-0645">Protease</keyword>
<dbReference type="PANTHER" id="PTHR11010:SF107">
    <property type="entry name" value="DIPEPTIDYL PEPTIDASE 2"/>
    <property type="match status" value="1"/>
</dbReference>
<evidence type="ECO:0000256" key="3">
    <source>
        <dbReference type="ARBA" id="ARBA00022801"/>
    </source>
</evidence>
<gene>
    <name evidence="5" type="primary">DPP7_10</name>
    <name evidence="5" type="ORF">OS493_036880</name>
</gene>
<proteinExistence type="predicted"/>
<evidence type="ECO:0000313" key="6">
    <source>
        <dbReference type="Proteomes" id="UP001163046"/>
    </source>
</evidence>
<keyword evidence="3" id="KW-0378">Hydrolase</keyword>
<dbReference type="InterPro" id="IPR042269">
    <property type="entry name" value="Ser_carbopepase_S28_SKS"/>
</dbReference>
<dbReference type="PANTHER" id="PTHR11010">
    <property type="entry name" value="PROTEASE S28 PRO-X CARBOXYPEPTIDASE-RELATED"/>
    <property type="match status" value="1"/>
</dbReference>
<evidence type="ECO:0000313" key="5">
    <source>
        <dbReference type="EMBL" id="KAJ7369722.1"/>
    </source>
</evidence>
<dbReference type="GO" id="GO:0008239">
    <property type="term" value="F:dipeptidyl-peptidase activity"/>
    <property type="evidence" value="ECO:0007669"/>
    <property type="project" value="TreeGrafter"/>
</dbReference>
<sequence>MGDYTYPTDFLAPLPGHPVNVACKMMATASSKLQGLANVTAMVYNGTNGTLTCLDPDTEYIECADPTGCGLGPDSRALDYQDCSEWDLPVAGSNNKTDMFPPLPWTPDMITKYCQENGTSTSASNIIFSNGDLDPWRLEGGIQPSGPAHSNTSPGTRTGIDSKVYTIEGFIENDDKDTESARRIGKVSEEAKLEIDVETYVKSFKPIIMDVVFAWANGASFSQICKMTGQCI</sequence>
<comment type="caution">
    <text evidence="5">The sequence shown here is derived from an EMBL/GenBank/DDBJ whole genome shotgun (WGS) entry which is preliminary data.</text>
</comment>
<reference evidence="5" key="1">
    <citation type="submission" date="2023-01" db="EMBL/GenBank/DDBJ databases">
        <title>Genome assembly of the deep-sea coral Lophelia pertusa.</title>
        <authorList>
            <person name="Herrera S."/>
            <person name="Cordes E."/>
        </authorList>
    </citation>
    <scope>NUCLEOTIDE SEQUENCE</scope>
    <source>
        <strain evidence="5">USNM1676648</strain>
        <tissue evidence="5">Polyp</tissue>
    </source>
</reference>
<keyword evidence="6" id="KW-1185">Reference proteome</keyword>
<dbReference type="Proteomes" id="UP001163046">
    <property type="component" value="Unassembled WGS sequence"/>
</dbReference>